<feature type="region of interest" description="Disordered" evidence="1">
    <location>
        <begin position="305"/>
        <end position="473"/>
    </location>
</feature>
<evidence type="ECO:0000256" key="1">
    <source>
        <dbReference type="SAM" id="MobiDB-lite"/>
    </source>
</evidence>
<proteinExistence type="predicted"/>
<evidence type="ECO:0000256" key="2">
    <source>
        <dbReference type="SAM" id="Phobius"/>
    </source>
</evidence>
<gene>
    <name evidence="3" type="ORF">K452DRAFT_304922</name>
</gene>
<protein>
    <submittedName>
        <fullName evidence="3">Uncharacterized protein</fullName>
    </submittedName>
</protein>
<evidence type="ECO:0000313" key="4">
    <source>
        <dbReference type="Proteomes" id="UP000799438"/>
    </source>
</evidence>
<accession>A0A6A6BPB0</accession>
<keyword evidence="2" id="KW-1133">Transmembrane helix</keyword>
<dbReference type="RefSeq" id="XP_033401618.1">
    <property type="nucleotide sequence ID" value="XM_033542848.1"/>
</dbReference>
<keyword evidence="4" id="KW-1185">Reference proteome</keyword>
<organism evidence="3 4">
    <name type="scientific">Aplosporella prunicola CBS 121167</name>
    <dbReference type="NCBI Taxonomy" id="1176127"/>
    <lineage>
        <taxon>Eukaryota</taxon>
        <taxon>Fungi</taxon>
        <taxon>Dikarya</taxon>
        <taxon>Ascomycota</taxon>
        <taxon>Pezizomycotina</taxon>
        <taxon>Dothideomycetes</taxon>
        <taxon>Dothideomycetes incertae sedis</taxon>
        <taxon>Botryosphaeriales</taxon>
        <taxon>Aplosporellaceae</taxon>
        <taxon>Aplosporella</taxon>
    </lineage>
</organism>
<feature type="transmembrane region" description="Helical" evidence="2">
    <location>
        <begin position="103"/>
        <end position="124"/>
    </location>
</feature>
<feature type="compositionally biased region" description="Low complexity" evidence="1">
    <location>
        <begin position="398"/>
        <end position="409"/>
    </location>
</feature>
<dbReference type="GeneID" id="54300345"/>
<keyword evidence="2" id="KW-0472">Membrane</keyword>
<feature type="compositionally biased region" description="Low complexity" evidence="1">
    <location>
        <begin position="375"/>
        <end position="384"/>
    </location>
</feature>
<dbReference type="AlphaFoldDB" id="A0A6A6BPB0"/>
<feature type="transmembrane region" description="Helical" evidence="2">
    <location>
        <begin position="54"/>
        <end position="83"/>
    </location>
</feature>
<reference evidence="3" key="1">
    <citation type="journal article" date="2020" name="Stud. Mycol.">
        <title>101 Dothideomycetes genomes: a test case for predicting lifestyles and emergence of pathogens.</title>
        <authorList>
            <person name="Haridas S."/>
            <person name="Albert R."/>
            <person name="Binder M."/>
            <person name="Bloem J."/>
            <person name="Labutti K."/>
            <person name="Salamov A."/>
            <person name="Andreopoulos B."/>
            <person name="Baker S."/>
            <person name="Barry K."/>
            <person name="Bills G."/>
            <person name="Bluhm B."/>
            <person name="Cannon C."/>
            <person name="Castanera R."/>
            <person name="Culley D."/>
            <person name="Daum C."/>
            <person name="Ezra D."/>
            <person name="Gonzalez J."/>
            <person name="Henrissat B."/>
            <person name="Kuo A."/>
            <person name="Liang C."/>
            <person name="Lipzen A."/>
            <person name="Lutzoni F."/>
            <person name="Magnuson J."/>
            <person name="Mondo S."/>
            <person name="Nolan M."/>
            <person name="Ohm R."/>
            <person name="Pangilinan J."/>
            <person name="Park H.-J."/>
            <person name="Ramirez L."/>
            <person name="Alfaro M."/>
            <person name="Sun H."/>
            <person name="Tritt A."/>
            <person name="Yoshinaga Y."/>
            <person name="Zwiers L.-H."/>
            <person name="Turgeon B."/>
            <person name="Goodwin S."/>
            <person name="Spatafora J."/>
            <person name="Crous P."/>
            <person name="Grigoriev I."/>
        </authorList>
    </citation>
    <scope>NUCLEOTIDE SEQUENCE</scope>
    <source>
        <strain evidence="3">CBS 121167</strain>
    </source>
</reference>
<feature type="compositionally biased region" description="Low complexity" evidence="1">
    <location>
        <begin position="448"/>
        <end position="460"/>
    </location>
</feature>
<feature type="transmembrane region" description="Helical" evidence="2">
    <location>
        <begin position="26"/>
        <end position="48"/>
    </location>
</feature>
<keyword evidence="2" id="KW-0812">Transmembrane</keyword>
<feature type="transmembrane region" description="Helical" evidence="2">
    <location>
        <begin position="148"/>
        <end position="167"/>
    </location>
</feature>
<evidence type="ECO:0000313" key="3">
    <source>
        <dbReference type="EMBL" id="KAF2145906.1"/>
    </source>
</evidence>
<name>A0A6A6BPB0_9PEZI</name>
<dbReference type="EMBL" id="ML995476">
    <property type="protein sequence ID" value="KAF2145906.1"/>
    <property type="molecule type" value="Genomic_DNA"/>
</dbReference>
<dbReference type="Proteomes" id="UP000799438">
    <property type="component" value="Unassembled WGS sequence"/>
</dbReference>
<sequence>MSLSTVDSRSLKTTMTATSGPRHSRLFLYALSLVTFAFTVVTTVFTILDASSFYYWGISFGPLAIVAATFNLLSLGTIVAVFIQLIYRQGRRGNGPWSSRSCLVPLCLLPTVVAVVLTLATYILTQTHKREVLAAPNGHWSFDMPPKYTIWALSTASQAVFFVITIWNWPSEQQYAGAAAGSPEESPREATPAMASNALQTPHIHGSSLSSPTFSNSSTHSLSNWGSSFYQAVYPVTSRTKLLARGASSLRDSISLSSMRTNSVSHPPDGFAMWNSSEMDPHLRDTIMQSGPSQELTAVLGRGTRLEPIPGSRPVSPARALNGPFSESPPVDTTAMPSPAFISPHTSRPPSPNIDSAMIHPLFRPDSPVPPPAATPGTVVVASPLSGHVIPRPHSSRSRTNSRTMSPSPLTSPSQIFGDAGSIRSGRGDRCESPLARAMTPPIPEFILSESPRVSSSASSLRKHSLHGPDDSR</sequence>
<dbReference type="OrthoDB" id="5431149at2759"/>